<dbReference type="RefSeq" id="WP_089065440.1">
    <property type="nucleotide sequence ID" value="NZ_CP022316.1"/>
</dbReference>
<feature type="region of interest" description="Disordered" evidence="1">
    <location>
        <begin position="1"/>
        <end position="31"/>
    </location>
</feature>
<feature type="compositionally biased region" description="Low complexity" evidence="1">
    <location>
        <begin position="16"/>
        <end position="31"/>
    </location>
</feature>
<proteinExistence type="predicted"/>
<evidence type="ECO:0008006" key="5">
    <source>
        <dbReference type="Google" id="ProtNLM"/>
    </source>
</evidence>
<dbReference type="OrthoDB" id="4794368at2"/>
<name>A0A220UDJ8_9MICO</name>
<keyword evidence="4" id="KW-1185">Reference proteome</keyword>
<protein>
    <recommendedName>
        <fullName evidence="5">DUF4190 domain-containing protein</fullName>
    </recommendedName>
</protein>
<feature type="compositionally biased region" description="Acidic residues" evidence="1">
    <location>
        <begin position="125"/>
        <end position="168"/>
    </location>
</feature>
<evidence type="ECO:0000256" key="1">
    <source>
        <dbReference type="SAM" id="MobiDB-lite"/>
    </source>
</evidence>
<feature type="transmembrane region" description="Helical" evidence="2">
    <location>
        <begin position="40"/>
        <end position="71"/>
    </location>
</feature>
<dbReference type="EMBL" id="CP022316">
    <property type="protein sequence ID" value="ASK66199.1"/>
    <property type="molecule type" value="Genomic_DNA"/>
</dbReference>
<keyword evidence="2" id="KW-0812">Transmembrane</keyword>
<evidence type="ECO:0000313" key="3">
    <source>
        <dbReference type="EMBL" id="ASK66199.1"/>
    </source>
</evidence>
<accession>A0A220UDJ8</accession>
<dbReference type="AlphaFoldDB" id="A0A220UDJ8"/>
<evidence type="ECO:0000313" key="4">
    <source>
        <dbReference type="Proteomes" id="UP000198398"/>
    </source>
</evidence>
<keyword evidence="2" id="KW-1133">Transmembrane helix</keyword>
<sequence>MTMPPYRYDGGTPSDSAPAGPGTSSGPPAATATSAPLATAALIVCIAAFVLGLVPLLGAALGLVGIVLVIVAARRGLATKRTYAGALAAAVGALASIAASIALVGLVLTPNDPGTSGPTVAAEGIEEADQDVDTETETETEPSDPAEEDSAPEADPVTENEPLAEEEPVATQEAPREPTEGPSPAPTEAPDLSIYEELDERTLAQIVKAPDDHLGRQVIVYGAITQLDAATGKCFVRISIAEAPQDAWYDYEHNSVGFAGDGESDCPVLDPFVADDEVKLWITIGGSISYDTQIGGSTTVPAYLIDEAELL</sequence>
<dbReference type="Proteomes" id="UP000198398">
    <property type="component" value="Chromosome"/>
</dbReference>
<reference evidence="4" key="1">
    <citation type="submission" date="2017-07" db="EMBL/GenBank/DDBJ databases">
        <title>Brachybacterium sp. VR2415.</title>
        <authorList>
            <person name="Tak E.J."/>
            <person name="Bae J.-W."/>
        </authorList>
    </citation>
    <scope>NUCLEOTIDE SEQUENCE [LARGE SCALE GENOMIC DNA]</scope>
    <source>
        <strain evidence="4">VR2415</strain>
    </source>
</reference>
<evidence type="ECO:0000256" key="2">
    <source>
        <dbReference type="SAM" id="Phobius"/>
    </source>
</evidence>
<feature type="region of interest" description="Disordered" evidence="1">
    <location>
        <begin position="125"/>
        <end position="190"/>
    </location>
</feature>
<gene>
    <name evidence="3" type="ORF">CFK39_10660</name>
</gene>
<organism evidence="3 4">
    <name type="scientific">Brachybacterium avium</name>
    <dbReference type="NCBI Taxonomy" id="2017485"/>
    <lineage>
        <taxon>Bacteria</taxon>
        <taxon>Bacillati</taxon>
        <taxon>Actinomycetota</taxon>
        <taxon>Actinomycetes</taxon>
        <taxon>Micrococcales</taxon>
        <taxon>Dermabacteraceae</taxon>
        <taxon>Brachybacterium</taxon>
    </lineage>
</organism>
<dbReference type="KEGG" id="brv:CFK39_10660"/>
<feature type="transmembrane region" description="Helical" evidence="2">
    <location>
        <begin position="83"/>
        <end position="108"/>
    </location>
</feature>
<keyword evidence="2" id="KW-0472">Membrane</keyword>